<dbReference type="STRING" id="314230.DSM3645_03563"/>
<feature type="compositionally biased region" description="Basic and acidic residues" evidence="1">
    <location>
        <begin position="37"/>
        <end position="52"/>
    </location>
</feature>
<dbReference type="Proteomes" id="UP000004358">
    <property type="component" value="Unassembled WGS sequence"/>
</dbReference>
<name>A3ZW26_9BACT</name>
<sequence>MRNIGLYPFAISRQNAARLTASASVALPVKPTYYGENRPRGQDDQFKHSKEC</sequence>
<comment type="caution">
    <text evidence="2">The sequence shown here is derived from an EMBL/GenBank/DDBJ whole genome shotgun (WGS) entry which is preliminary data.</text>
</comment>
<accession>A3ZW26</accession>
<feature type="region of interest" description="Disordered" evidence="1">
    <location>
        <begin position="31"/>
        <end position="52"/>
    </location>
</feature>
<reference evidence="2 3" key="1">
    <citation type="submission" date="2006-02" db="EMBL/GenBank/DDBJ databases">
        <authorList>
            <person name="Amann R."/>
            <person name="Ferriera S."/>
            <person name="Johnson J."/>
            <person name="Kravitz S."/>
            <person name="Halpern A."/>
            <person name="Remington K."/>
            <person name="Beeson K."/>
            <person name="Tran B."/>
            <person name="Rogers Y.-H."/>
            <person name="Friedman R."/>
            <person name="Venter J.C."/>
        </authorList>
    </citation>
    <scope>NUCLEOTIDE SEQUENCE [LARGE SCALE GENOMIC DNA]</scope>
    <source>
        <strain evidence="2 3">DSM 3645</strain>
    </source>
</reference>
<evidence type="ECO:0000256" key="1">
    <source>
        <dbReference type="SAM" id="MobiDB-lite"/>
    </source>
</evidence>
<dbReference type="AlphaFoldDB" id="A3ZW26"/>
<dbReference type="EMBL" id="AANZ01000014">
    <property type="protein sequence ID" value="EAQ79522.1"/>
    <property type="molecule type" value="Genomic_DNA"/>
</dbReference>
<protein>
    <submittedName>
        <fullName evidence="2">Uncharacterized protein</fullName>
    </submittedName>
</protein>
<gene>
    <name evidence="2" type="ORF">DSM3645_03563</name>
</gene>
<dbReference type="HOGENOM" id="CLU_3077312_0_0_0"/>
<organism evidence="2 3">
    <name type="scientific">Blastopirellula marina DSM 3645</name>
    <dbReference type="NCBI Taxonomy" id="314230"/>
    <lineage>
        <taxon>Bacteria</taxon>
        <taxon>Pseudomonadati</taxon>
        <taxon>Planctomycetota</taxon>
        <taxon>Planctomycetia</taxon>
        <taxon>Pirellulales</taxon>
        <taxon>Pirellulaceae</taxon>
        <taxon>Blastopirellula</taxon>
    </lineage>
</organism>
<evidence type="ECO:0000313" key="2">
    <source>
        <dbReference type="EMBL" id="EAQ79522.1"/>
    </source>
</evidence>
<evidence type="ECO:0000313" key="3">
    <source>
        <dbReference type="Proteomes" id="UP000004358"/>
    </source>
</evidence>
<proteinExistence type="predicted"/>